<keyword evidence="8" id="KW-1185">Reference proteome</keyword>
<keyword evidence="3 5" id="KW-0472">Membrane</keyword>
<dbReference type="PROSITE" id="PS50850">
    <property type="entry name" value="MFS"/>
    <property type="match status" value="1"/>
</dbReference>
<reference evidence="7 8" key="1">
    <citation type="journal article" date="2021" name="Sci. Rep.">
        <title>Genome analysis of a halophilic bacterium Halomonas malpeensis YU-PRIM-29(T) reveals its exopolysaccharide and pigment producing capabilities.</title>
        <authorList>
            <person name="Athmika"/>
            <person name="Ghate S.D."/>
            <person name="Arun A.B."/>
            <person name="Rao S.S."/>
            <person name="Kumar S.T.A."/>
            <person name="Kandiyil M.K."/>
            <person name="Saptami K."/>
            <person name="Rekha P.D."/>
        </authorList>
    </citation>
    <scope>NUCLEOTIDE SEQUENCE [LARGE SCALE GENOMIC DNA]</scope>
    <source>
        <strain evidence="8">prim 29</strain>
    </source>
</reference>
<feature type="transmembrane region" description="Helical" evidence="5">
    <location>
        <begin position="95"/>
        <end position="115"/>
    </location>
</feature>
<evidence type="ECO:0000313" key="8">
    <source>
        <dbReference type="Proteomes" id="UP001319882"/>
    </source>
</evidence>
<protein>
    <submittedName>
        <fullName evidence="7">MFS transporter</fullName>
    </submittedName>
</protein>
<feature type="transmembrane region" description="Helical" evidence="5">
    <location>
        <begin position="63"/>
        <end position="83"/>
    </location>
</feature>
<feature type="transmembrane region" description="Helical" evidence="5">
    <location>
        <begin position="231"/>
        <end position="254"/>
    </location>
</feature>
<feature type="transmembrane region" description="Helical" evidence="5">
    <location>
        <begin position="121"/>
        <end position="142"/>
    </location>
</feature>
<feature type="domain" description="Major facilitator superfamily (MFS) profile" evidence="6">
    <location>
        <begin position="27"/>
        <end position="413"/>
    </location>
</feature>
<evidence type="ECO:0000256" key="3">
    <source>
        <dbReference type="ARBA" id="ARBA00023136"/>
    </source>
</evidence>
<feature type="transmembrane region" description="Helical" evidence="5">
    <location>
        <begin position="355"/>
        <end position="377"/>
    </location>
</feature>
<dbReference type="EMBL" id="WHVL01000003">
    <property type="protein sequence ID" value="MCB8889329.1"/>
    <property type="molecule type" value="Genomic_DNA"/>
</dbReference>
<dbReference type="InterPro" id="IPR036259">
    <property type="entry name" value="MFS_trans_sf"/>
</dbReference>
<sequence length="413" mass="42686">MRWSPSSRPPVIPTPSSSRPAGLARHAVAVIALAQLLGTSLWFSANSAMQELAREWGVSAVEIGWLTGAVQGGFILGTLTLALTGLADRFRASHLFVASALAGALFNGLFAWAAQGLADGLVWRFLVGLCLAGIYPVGMKLVVSFAPERTGQALAQLVAMLTLGTALPHGLRELGAALPWPLVISASSLLALIGAALIWRLGDGPHLPVQRTSSHPRTGLREAFAVRRFRAAAWGYFGHMWELYAFWTVVPLLVANSPLAAAYPGLGVSGMAFAVIGVGAMGCLLGGALSRRFGSAAVALSALALSGLCAVAFALFWSALPPAGLALLLLVWGAAVVADSPQFSALASKTCPPTAVGASLAILNAIGFAITVVAIAFVTALFERIGLDAAWLLVPGPVLGLIGYGLASRRRLS</sequence>
<feature type="transmembrane region" description="Helical" evidence="5">
    <location>
        <begin position="323"/>
        <end position="343"/>
    </location>
</feature>
<dbReference type="InterPro" id="IPR020846">
    <property type="entry name" value="MFS_dom"/>
</dbReference>
<feature type="transmembrane region" description="Helical" evidence="5">
    <location>
        <begin position="154"/>
        <end position="171"/>
    </location>
</feature>
<feature type="transmembrane region" description="Helical" evidence="5">
    <location>
        <begin position="266"/>
        <end position="289"/>
    </location>
</feature>
<evidence type="ECO:0000256" key="1">
    <source>
        <dbReference type="ARBA" id="ARBA00022692"/>
    </source>
</evidence>
<dbReference type="Pfam" id="PF07690">
    <property type="entry name" value="MFS_1"/>
    <property type="match status" value="1"/>
</dbReference>
<name>A0ABS8DSQ9_9GAMM</name>
<evidence type="ECO:0000256" key="4">
    <source>
        <dbReference type="SAM" id="MobiDB-lite"/>
    </source>
</evidence>
<evidence type="ECO:0000256" key="2">
    <source>
        <dbReference type="ARBA" id="ARBA00022989"/>
    </source>
</evidence>
<feature type="transmembrane region" description="Helical" evidence="5">
    <location>
        <begin position="296"/>
        <end position="317"/>
    </location>
</feature>
<accession>A0ABS8DSQ9</accession>
<gene>
    <name evidence="7" type="ORF">GEV37_09420</name>
</gene>
<evidence type="ECO:0000313" key="7">
    <source>
        <dbReference type="EMBL" id="MCB8889329.1"/>
    </source>
</evidence>
<keyword evidence="1 5" id="KW-0812">Transmembrane</keyword>
<dbReference type="RefSeq" id="WP_227389990.1">
    <property type="nucleotide sequence ID" value="NZ_JBHSCJ010000004.1"/>
</dbReference>
<evidence type="ECO:0000256" key="5">
    <source>
        <dbReference type="SAM" id="Phobius"/>
    </source>
</evidence>
<proteinExistence type="predicted"/>
<dbReference type="InterPro" id="IPR011701">
    <property type="entry name" value="MFS"/>
</dbReference>
<organism evidence="7 8">
    <name type="scientific">Vreelandella malpeensis</name>
    <dbReference type="NCBI Taxonomy" id="1172368"/>
    <lineage>
        <taxon>Bacteria</taxon>
        <taxon>Pseudomonadati</taxon>
        <taxon>Pseudomonadota</taxon>
        <taxon>Gammaproteobacteria</taxon>
        <taxon>Oceanospirillales</taxon>
        <taxon>Halomonadaceae</taxon>
        <taxon>Vreelandella</taxon>
    </lineage>
</organism>
<keyword evidence="2 5" id="KW-1133">Transmembrane helix</keyword>
<dbReference type="PANTHER" id="PTHR23521:SF3">
    <property type="entry name" value="MFS TRANSPORTER"/>
    <property type="match status" value="1"/>
</dbReference>
<comment type="caution">
    <text evidence="7">The sequence shown here is derived from an EMBL/GenBank/DDBJ whole genome shotgun (WGS) entry which is preliminary data.</text>
</comment>
<feature type="region of interest" description="Disordered" evidence="4">
    <location>
        <begin position="1"/>
        <end position="20"/>
    </location>
</feature>
<feature type="transmembrane region" description="Helical" evidence="5">
    <location>
        <begin position="177"/>
        <end position="201"/>
    </location>
</feature>
<evidence type="ECO:0000259" key="6">
    <source>
        <dbReference type="PROSITE" id="PS50850"/>
    </source>
</evidence>
<feature type="transmembrane region" description="Helical" evidence="5">
    <location>
        <begin position="21"/>
        <end position="43"/>
    </location>
</feature>
<dbReference type="SUPFAM" id="SSF103473">
    <property type="entry name" value="MFS general substrate transporter"/>
    <property type="match status" value="1"/>
</dbReference>
<feature type="transmembrane region" description="Helical" evidence="5">
    <location>
        <begin position="389"/>
        <end position="407"/>
    </location>
</feature>
<dbReference type="Gene3D" id="1.20.1250.20">
    <property type="entry name" value="MFS general substrate transporter like domains"/>
    <property type="match status" value="1"/>
</dbReference>
<dbReference type="Proteomes" id="UP001319882">
    <property type="component" value="Unassembled WGS sequence"/>
</dbReference>
<dbReference type="PANTHER" id="PTHR23521">
    <property type="entry name" value="TRANSPORTER MFS SUPERFAMILY"/>
    <property type="match status" value="1"/>
</dbReference>